<name>W8F168_9BACT</name>
<dbReference type="EMBL" id="CP007144">
    <property type="protein sequence ID" value="AHJ95560.1"/>
    <property type="molecule type" value="Genomic_DNA"/>
</dbReference>
<keyword evidence="4" id="KW-1185">Reference proteome</keyword>
<evidence type="ECO:0000313" key="3">
    <source>
        <dbReference type="EMBL" id="AHJ95560.1"/>
    </source>
</evidence>
<accession>W8F168</accession>
<dbReference type="KEGG" id="hsw:Hsw_PA0227"/>
<dbReference type="Proteomes" id="UP000019423">
    <property type="component" value="Plasmid pHsw1"/>
</dbReference>
<dbReference type="OrthoDB" id="885087at2"/>
<evidence type="ECO:0000313" key="4">
    <source>
        <dbReference type="Proteomes" id="UP000019423"/>
    </source>
</evidence>
<dbReference type="PATRIC" id="fig|1227739.3.peg.247"/>
<gene>
    <name evidence="3" type="ORF">Hsw_PA0227</name>
</gene>
<proteinExistence type="predicted"/>
<dbReference type="PANTHER" id="PTHR46580:SF4">
    <property type="entry name" value="ATP_GTP-BINDING PROTEIN"/>
    <property type="match status" value="1"/>
</dbReference>
<keyword evidence="3" id="KW-0614">Plasmid</keyword>
<reference evidence="3 4" key="1">
    <citation type="submission" date="2014-01" db="EMBL/GenBank/DDBJ databases">
        <title>Complete sequence of plasmid1 of ionizing-radiation resistance bacterium Hymenobacter swuensis DY53.</title>
        <authorList>
            <person name="Jung J.-H."/>
            <person name="Jeong S.-W."/>
            <person name="Joe M.-H."/>
            <person name="Cho y.-j."/>
            <person name="Kim M.-K."/>
            <person name="Lim S.-Y."/>
        </authorList>
    </citation>
    <scope>NUCLEOTIDE SEQUENCE [LARGE SCALE GENOMIC DNA]</scope>
    <source>
        <strain evidence="3 4">DY53</strain>
        <plasmid evidence="3 4">pHsw1</plasmid>
    </source>
</reference>
<dbReference type="RefSeq" id="WP_081768209.1">
    <property type="nucleotide sequence ID" value="NZ_CP007144.1"/>
</dbReference>
<dbReference type="AlphaFoldDB" id="W8F168"/>
<dbReference type="SUPFAM" id="SSF69318">
    <property type="entry name" value="Integrin alpha N-terminal domain"/>
    <property type="match status" value="1"/>
</dbReference>
<dbReference type="eggNOG" id="COG0810">
    <property type="taxonomic scope" value="Bacteria"/>
</dbReference>
<protein>
    <recommendedName>
        <fullName evidence="5">TonB C-terminal domain-containing protein</fullName>
    </recommendedName>
</protein>
<dbReference type="InterPro" id="IPR013517">
    <property type="entry name" value="FG-GAP"/>
</dbReference>
<keyword evidence="2" id="KW-0472">Membrane</keyword>
<dbReference type="PANTHER" id="PTHR46580">
    <property type="entry name" value="SENSOR KINASE-RELATED"/>
    <property type="match status" value="1"/>
</dbReference>
<geneLocation type="plasmid" evidence="3 4">
    <name>pHsw1</name>
</geneLocation>
<keyword evidence="2" id="KW-1133">Transmembrane helix</keyword>
<keyword evidence="1" id="KW-0732">Signal</keyword>
<dbReference type="InterPro" id="IPR028994">
    <property type="entry name" value="Integrin_alpha_N"/>
</dbReference>
<feature type="transmembrane region" description="Helical" evidence="2">
    <location>
        <begin position="12"/>
        <end position="30"/>
    </location>
</feature>
<dbReference type="Pfam" id="PF13517">
    <property type="entry name" value="FG-GAP_3"/>
    <property type="match status" value="3"/>
</dbReference>
<dbReference type="eggNOG" id="COG2706">
    <property type="taxonomic scope" value="Bacteria"/>
</dbReference>
<evidence type="ECO:0008006" key="5">
    <source>
        <dbReference type="Google" id="ProtNLM"/>
    </source>
</evidence>
<dbReference type="HOGENOM" id="CLU_339132_0_0_10"/>
<organism evidence="3 4">
    <name type="scientific">Hymenobacter swuensis DY53</name>
    <dbReference type="NCBI Taxonomy" id="1227739"/>
    <lineage>
        <taxon>Bacteria</taxon>
        <taxon>Pseudomonadati</taxon>
        <taxon>Bacteroidota</taxon>
        <taxon>Cytophagia</taxon>
        <taxon>Cytophagales</taxon>
        <taxon>Hymenobacteraceae</taxon>
        <taxon>Hymenobacter</taxon>
    </lineage>
</organism>
<sequence length="838" mass="91260">MLSVSLIHRYGWWLLSGLGLLCLLAALFTWPRFSHPAPLRVGKQTVAHPQWAAGRVSSPLGSEEHIVAMGDFNGDGHQDLALTNGDPNAGPGSVYTDPQGAVTLWLGDGLGGLRHGAVLRALEATLLASFDADGDGDTDLLAASRHDDSLVLWRHDGRGRRVVEFIPMPWWGTTDMTTGDVDGDGDPDILIPDGTRLQVGLNDGRGHFHWQSQDMRPDRKSFEPSDMIERIALADVDGDHDLDLVSVQNQGRVLFNDGRGHFGHEQDLPATGYSLAIGDLNGDTRPDLVLDLGDGKLGVYLNDGTGQFGADSLSQQVGQPEPRAIPCWVALGDVDRDGDVDLAFNFGDDVWVRLNDGRAHFEPAYHIATPPAALEELHLADLNHDGRLDVLSPLSVREPGSGQPARASLSNLRLPTSADYYEEVDQMPTGPGGMAVEAVVAAAMQRRLVVPPGHSFSSSRPPYYVRLVVGPTGAVEHPELGGRISPGIDSAMLDALRQLRLVPGRLHGRPVRVALQLVPGLSGEGPPLTFPPTPLPGEEPIYTDVEQLPAFANGEALLPRLRREALAHLILPDNEPVPPHARLVIGLVVEKTGDVHGYRVLESISPDIDAALTGGFGSIPRLLPGRRQGKPVRVALRLVVEPTGRNAPLRQSEAARLEARTRQQGEARRLPGETDTRFLRRILPLSLSYSGRVISYVWRPTAFGKQLFLAVRSQGENEYGTDLLVLDPYRPNTYALRILPLEDMGDLTNLESLFFTDVDHDGRLELLALKECSLKDVGWTDKHGQSSYGHFSHYATDVFRLAGTDRAGRPRYVRDTTSRPYLDELPTAAAVRKALAKH</sequence>
<dbReference type="Pfam" id="PF01839">
    <property type="entry name" value="FG-GAP"/>
    <property type="match status" value="1"/>
</dbReference>
<evidence type="ECO:0000256" key="1">
    <source>
        <dbReference type="ARBA" id="ARBA00022729"/>
    </source>
</evidence>
<dbReference type="Gene3D" id="2.130.10.130">
    <property type="entry name" value="Integrin alpha, N-terminal"/>
    <property type="match status" value="2"/>
</dbReference>
<keyword evidence="2" id="KW-0812">Transmembrane</keyword>
<evidence type="ECO:0000256" key="2">
    <source>
        <dbReference type="SAM" id="Phobius"/>
    </source>
</evidence>